<dbReference type="GO" id="GO:0006886">
    <property type="term" value="P:intracellular protein transport"/>
    <property type="evidence" value="ECO:0007669"/>
    <property type="project" value="InterPro"/>
</dbReference>
<dbReference type="InterPro" id="IPR012295">
    <property type="entry name" value="TBP_dom_sf"/>
</dbReference>
<dbReference type="InterPro" id="IPR009028">
    <property type="entry name" value="Coatomer/calthrin_app_sub_C"/>
</dbReference>
<evidence type="ECO:0000259" key="1">
    <source>
        <dbReference type="Pfam" id="PF16381"/>
    </source>
</evidence>
<dbReference type="EMBL" id="JAEFCI010009951">
    <property type="protein sequence ID" value="KAG5457511.1"/>
    <property type="molecule type" value="Genomic_DNA"/>
</dbReference>
<dbReference type="PANTHER" id="PTHR10261">
    <property type="entry name" value="COATOMER SUBUNIT GAMMA"/>
    <property type="match status" value="1"/>
</dbReference>
<dbReference type="InterPro" id="IPR032154">
    <property type="entry name" value="Coatomer_g_Cpla"/>
</dbReference>
<evidence type="ECO:0000313" key="2">
    <source>
        <dbReference type="EMBL" id="KAG5457511.1"/>
    </source>
</evidence>
<comment type="caution">
    <text evidence="2">The sequence shown here is derived from an EMBL/GenBank/DDBJ whole genome shotgun (WGS) entry which is preliminary data.</text>
</comment>
<dbReference type="Pfam" id="PF16381">
    <property type="entry name" value="Coatomer_g_Cpla"/>
    <property type="match status" value="1"/>
</dbReference>
<dbReference type="GO" id="GO:0009306">
    <property type="term" value="P:protein secretion"/>
    <property type="evidence" value="ECO:0007669"/>
    <property type="project" value="TreeGrafter"/>
</dbReference>
<name>A0A8H7ZQ87_9FUNG</name>
<sequence length="79" mass="8313">MTPQATSTLIDLLGMHAVGNTGNPTSRSAHQLLLAGTFITGTRALVRARMSMSSTGITMELGVRSESPEISRTVLEVIA</sequence>
<dbReference type="GO" id="GO:0006891">
    <property type="term" value="P:intra-Golgi vesicle-mediated transport"/>
    <property type="evidence" value="ECO:0007669"/>
    <property type="project" value="TreeGrafter"/>
</dbReference>
<feature type="non-terminal residue" evidence="2">
    <location>
        <position position="79"/>
    </location>
</feature>
<dbReference type="AlphaFoldDB" id="A0A8H7ZQ87"/>
<dbReference type="GO" id="GO:0030126">
    <property type="term" value="C:COPI vesicle coat"/>
    <property type="evidence" value="ECO:0007669"/>
    <property type="project" value="TreeGrafter"/>
</dbReference>
<dbReference type="GO" id="GO:0006888">
    <property type="term" value="P:endoplasmic reticulum to Golgi vesicle-mediated transport"/>
    <property type="evidence" value="ECO:0007669"/>
    <property type="project" value="TreeGrafter"/>
</dbReference>
<dbReference type="Gene3D" id="3.30.310.10">
    <property type="entry name" value="TATA-Binding Protein"/>
    <property type="match status" value="1"/>
</dbReference>
<organism evidence="2 3">
    <name type="scientific">Olpidium bornovanus</name>
    <dbReference type="NCBI Taxonomy" id="278681"/>
    <lineage>
        <taxon>Eukaryota</taxon>
        <taxon>Fungi</taxon>
        <taxon>Fungi incertae sedis</taxon>
        <taxon>Olpidiomycota</taxon>
        <taxon>Olpidiomycotina</taxon>
        <taxon>Olpidiomycetes</taxon>
        <taxon>Olpidiales</taxon>
        <taxon>Olpidiaceae</taxon>
        <taxon>Olpidium</taxon>
    </lineage>
</organism>
<dbReference type="Proteomes" id="UP000673691">
    <property type="component" value="Unassembled WGS sequence"/>
</dbReference>
<dbReference type="InterPro" id="IPR017106">
    <property type="entry name" value="Coatomer_gsu"/>
</dbReference>
<dbReference type="GO" id="GO:0005793">
    <property type="term" value="C:endoplasmic reticulum-Golgi intermediate compartment"/>
    <property type="evidence" value="ECO:0007669"/>
    <property type="project" value="TreeGrafter"/>
</dbReference>
<dbReference type="GO" id="GO:0000139">
    <property type="term" value="C:Golgi membrane"/>
    <property type="evidence" value="ECO:0007669"/>
    <property type="project" value="TreeGrafter"/>
</dbReference>
<accession>A0A8H7ZQ87</accession>
<dbReference type="PANTHER" id="PTHR10261:SF0">
    <property type="entry name" value="COATOMER SUBUNIT GAMMA-2"/>
    <property type="match status" value="1"/>
</dbReference>
<proteinExistence type="predicted"/>
<dbReference type="GO" id="GO:0005783">
    <property type="term" value="C:endoplasmic reticulum"/>
    <property type="evidence" value="ECO:0007669"/>
    <property type="project" value="TreeGrafter"/>
</dbReference>
<evidence type="ECO:0000313" key="3">
    <source>
        <dbReference type="Proteomes" id="UP000673691"/>
    </source>
</evidence>
<feature type="domain" description="Coatomer subunit gamma C-terminal" evidence="1">
    <location>
        <begin position="4"/>
        <end position="78"/>
    </location>
</feature>
<keyword evidence="3" id="KW-1185">Reference proteome</keyword>
<gene>
    <name evidence="2" type="ORF">BJ554DRAFT_2448</name>
</gene>
<protein>
    <recommendedName>
        <fullName evidence="1">Coatomer subunit gamma C-terminal domain-containing protein</fullName>
    </recommendedName>
</protein>
<reference evidence="2 3" key="1">
    <citation type="journal article" name="Sci. Rep.">
        <title>Genome-scale phylogenetic analyses confirm Olpidium as the closest living zoosporic fungus to the non-flagellated, terrestrial fungi.</title>
        <authorList>
            <person name="Chang Y."/>
            <person name="Rochon D."/>
            <person name="Sekimoto S."/>
            <person name="Wang Y."/>
            <person name="Chovatia M."/>
            <person name="Sandor L."/>
            <person name="Salamov A."/>
            <person name="Grigoriev I.V."/>
            <person name="Stajich J.E."/>
            <person name="Spatafora J.W."/>
        </authorList>
    </citation>
    <scope>NUCLEOTIDE SEQUENCE [LARGE SCALE GENOMIC DNA]</scope>
    <source>
        <strain evidence="2">S191</strain>
    </source>
</reference>
<dbReference type="SUPFAM" id="SSF55711">
    <property type="entry name" value="Subdomain of clathrin and coatomer appendage domain"/>
    <property type="match status" value="1"/>
</dbReference>
<dbReference type="OrthoDB" id="1074925at2759"/>